<evidence type="ECO:0000256" key="9">
    <source>
        <dbReference type="ARBA" id="ARBA00022837"/>
    </source>
</evidence>
<sequence length="2698" mass="308411">MSDTATAFLHIGDIVSLYAEGSSSNGFMSTLGLVDDRCVVQPSSGDLNNPPKKFRDCLFKICPMNRYSAQKQFWKATKQHAPHTDGTLLKKLQHAADLEKKQNENENTKLLGDIVQYGGVIQLLHVKSNKYLTVNKRLPALKEKNAMRVMLDASGNEGSWFYIVPFYKLRSPGDSVVVGDKVILNPVNAGQPLHASKAELDDNPGCREVNSVQCNTSWKITLFMNHKENNDDYLKGGDVVRLFHAEQEKFLTGDEYKKKQYVFLRTTGRTSATAATSSKALWEVEVVQLDPCRGGAGQWKSLFRFKHLATGQYLAAEVDNDETPDIMRSKLKAGFQVLHLVCVPHGNDPASVFELDPTTMTKQENFVPRQCHVRLRHYETELWVHSTNLQLHYHFDINQDGDRACYKLGCARTKEDKEAFAIVPVSPQEVRDLDFANDASKVLQAAANELDRGNLNQTQRRLIEQLLREIICFVALLDTQSTVDPLEVVIIKPDRERPKLLREQNVLKQLFRILQAPFQGDNPQFRLEDLKGNKHAGYKYICKLCYRILKLSQQSYRKNQEYIAKHFAFMQKQIGYDILAEDTITALLHNNRKLLEKHINESEIETFVSLVRENGESRFLDYLSDLCVSNNVAIARTQELICNCAREKTEILQTEYENGVEKRVFESEGKIEQIYIKITNREDPTGPRTNLLLHEVADVVKGGILRYPNTFEKQKKLLDYYQHQLDLFANMCMDRQYLAINNIQFKIELMLRCIADEEFPDDLRASFCRLFIHMHVDRDPQETVTPVKYARLWDDIPTTISIDNYEKGKAKEKCEERKKFQKTIKFVEEYLTNVAVSAKSLSSMDSGNNSLTLEVVKLARHLIYFGFYSFNELLNLTKTLLSILDCVTNSTAPTAQVDVNSLAMMKPGLHNIASVLAQAQKTVQKSDEEDVIVMNTKLKIIEILQFILNVRLDFRISCILSVFKRDHRAGNGLDLESIAAQAEDIFGGSDYSAELDLDRQGGRMFLRVLLNLVMHNYPPLVSGALQLLFRHFSQRQEVLLAFEQVQLLVQADDVENYKVIKSNLDQLRILVEKSELWVYKSSKKKKKSDSSKDEKKKEKKRPLDIITPTLGMSHIDLNHGPKIDSTAAENYKSIQEILKTFIALCYNDATAAPKVYEQRLLRNMNAHEVVLELLQIPYEKSEDHRMIEIMQKAHEFLQKFCLSNAPNQQLLFGSLELFLTPGLLEAQTAKAIFKDNPTLCNEVSEKVVNHFVHCIETNGTYVEYLHFLQTIVKCDKQYIRKAQTAVMAERNAEVIYNRKAQDLVMASLINVGEDVLVFYNEQNFGKLVTLMEEQKNKLLDHRSPLNYHINLVKLLSCCTEGKNVYTEIKCQSLLPLEDIVRVVCHDTCLVAVKEAYINFLNHCYVDTEMEAKDIYSSNYMWQLFENFIEDMNKVLKIAAMDSSKKTPEDIEMENYVTFTVTSVITTFFSSKFAEQVQTRQGIFAHLLETAFDILQLHLGSLEQSQLSETKKCVELLYQVGKDRHIAVNPDLQARIEKTLKKPTKAIKLAADKFARKIKSKMEQNLKLSQSNRSILEGLQDIVSLLSDQLKPLVQAELSVLVDVLHHPELLFPAGTDSRKKCESGGFISRLIKHTEQLLDEKEEKLCIKVLQTLKDMMTVDIDYGEKIDLWNKIGWESGMQFSELGRQRGEALRQSLLTRYYEGFGQSRRRSSISFTADRIKPNVISRAEMTLHHVQCHLDREGATDLVVDLIISDHSHRIFLETIELGIALLEGGNRDIQKSLLKRLQNDKNSEKFFKVFFDRMQLAQQEIKSTSNVGTSDGLGEQKDEEKDVTQQIHQYKQTNGSIMSHNMKEEMNEAAVSTSKAILTVRKQRLDTLATGSPDELQTDDGLDKDKHRDEKKMSADILVMQPILRFLQLCCENHNLELQNFLRIQNNKNNYNLVCESLQFLDCICGSTTGGLGLLGLYINEENVDLINQTLETLTEYCQGPCHENQDAIARHESNGIDIIIALILNDINPLGKKRIDLVLKLKNNASKLLLAIMESRYEGENAERILYNMSPKQLVDVAVKAYNQYEQLEEEDCLEDDDDDDQINPRDVGHNIYILAHQLAHHNKELAALLKNPDPPNPALTYYAKHTGQIEIVRHDRTLEQIVFPIPEICEYLTAETKVKLYQTAERDDQGSKVTDFFERHTTLFDEMKWQKKLRSNPVLFWVSSHMRLWSGISFNLAILCNLIVALFYPFSSGPGTLDRRLSGLIWMAMIVSLVVVISTSKTIGYRTLVASVILRLIFSIGLSTTLLIIGSLHVLNSTIFMIALMGNSGTFTKSFREILTDFEFVYHIGYISISLSGTFFHPFFFSLLLLDVVYREETLVNVIRSVTKNGRSILLTAVLAVILIYLFSIIGFIFFQDDFLMEVAPLEPIVNTDLVKNAAKMATNLGQTESCSSEKECNMTSTEASLYGVEDDSEVRERHCDSLIMCIVTTLNEGLRNGGGIGDILRKPSQKESLFIFRVIYDLLFYFILIIIVLNLIFGVIIDTFADLRTEKQNKEEILKNTCFICGLDRSSFDNKSISFEEHCKSEHNMWHYLYFIVLIKVKDPTEYTGPESFVHSMIAEKNLDWFPRMRAMSLAADEGESEQNELRNLQTALDDTKDLVKQLCSQLNELKDQMMEQRKQKQRFNLMQPSMNPLLPTPNTLDNAQ</sequence>
<feature type="region of interest" description="Disordered" evidence="18">
    <location>
        <begin position="1878"/>
        <end position="1898"/>
    </location>
</feature>
<accession>A0A7I8W6S8</accession>
<dbReference type="PRINTS" id="PR00779">
    <property type="entry name" value="INSP3RECEPTR"/>
</dbReference>
<evidence type="ECO:0000256" key="3">
    <source>
        <dbReference type="ARBA" id="ARBA00022448"/>
    </source>
</evidence>
<comment type="subcellular location">
    <subcellularLocation>
        <location evidence="1 16">Endoplasmic reticulum membrane</location>
        <topology evidence="1 16">Multi-pass membrane protein</topology>
    </subcellularLocation>
</comment>
<evidence type="ECO:0000256" key="11">
    <source>
        <dbReference type="ARBA" id="ARBA00023065"/>
    </source>
</evidence>
<keyword evidence="14 16" id="KW-1071">Ligand-gated ion channel</keyword>
<dbReference type="Pfam" id="PF08709">
    <property type="entry name" value="Ins145_P3_rec"/>
    <property type="match status" value="1"/>
</dbReference>
<keyword evidence="10 16" id="KW-1133">Transmembrane helix</keyword>
<keyword evidence="9 16" id="KW-0106">Calcium</keyword>
<dbReference type="GO" id="GO:0051209">
    <property type="term" value="P:release of sequestered calcium ion into cytosol"/>
    <property type="evidence" value="ECO:0007669"/>
    <property type="project" value="UniProtKB-UniRule"/>
</dbReference>
<comment type="caution">
    <text evidence="20">The sequence shown here is derived from an EMBL/GenBank/DDBJ whole genome shotgun (WGS) entry which is preliminary data.</text>
</comment>
<dbReference type="Pfam" id="PF08454">
    <property type="entry name" value="RIH_assoc"/>
    <property type="match status" value="1"/>
</dbReference>
<dbReference type="Gene3D" id="2.80.10.50">
    <property type="match status" value="2"/>
</dbReference>
<evidence type="ECO:0000256" key="12">
    <source>
        <dbReference type="ARBA" id="ARBA00023136"/>
    </source>
</evidence>
<keyword evidence="7" id="KW-0677">Repeat</keyword>
<dbReference type="PROSITE" id="PS50919">
    <property type="entry name" value="MIR"/>
    <property type="match status" value="3"/>
</dbReference>
<feature type="domain" description="MIR" evidence="19">
    <location>
        <begin position="231"/>
        <end position="287"/>
    </location>
</feature>
<dbReference type="Pfam" id="PF02815">
    <property type="entry name" value="MIR"/>
    <property type="match status" value="1"/>
</dbReference>
<keyword evidence="4 16" id="KW-0109">Calcium transport</keyword>
<evidence type="ECO:0000256" key="8">
    <source>
        <dbReference type="ARBA" id="ARBA00022824"/>
    </source>
</evidence>
<dbReference type="SUPFAM" id="SSF100909">
    <property type="entry name" value="IP3 receptor type 1 binding core, domain 2"/>
    <property type="match status" value="2"/>
</dbReference>
<feature type="transmembrane region" description="Helical" evidence="16">
    <location>
        <begin position="2385"/>
        <end position="2407"/>
    </location>
</feature>
<dbReference type="InterPro" id="IPR015925">
    <property type="entry name" value="Ryanodine_IP3_receptor"/>
</dbReference>
<keyword evidence="13 16" id="KW-0675">Receptor</keyword>
<dbReference type="Pfam" id="PF00520">
    <property type="entry name" value="Ion_trans"/>
    <property type="match status" value="1"/>
</dbReference>
<evidence type="ECO:0000256" key="1">
    <source>
        <dbReference type="ARBA" id="ARBA00004477"/>
    </source>
</evidence>
<dbReference type="GO" id="GO:0005789">
    <property type="term" value="C:endoplasmic reticulum membrane"/>
    <property type="evidence" value="ECO:0007669"/>
    <property type="project" value="UniProtKB-SubCell"/>
</dbReference>
<evidence type="ECO:0000256" key="15">
    <source>
        <dbReference type="ARBA" id="ARBA00023303"/>
    </source>
</evidence>
<name>A0A7I8W6S8_9ANNE</name>
<evidence type="ECO:0000256" key="13">
    <source>
        <dbReference type="ARBA" id="ARBA00023170"/>
    </source>
</evidence>
<keyword evidence="6 16" id="KW-0812">Transmembrane</keyword>
<evidence type="ECO:0000256" key="2">
    <source>
        <dbReference type="ARBA" id="ARBA00009453"/>
    </source>
</evidence>
<keyword evidence="3 16" id="KW-0813">Transport</keyword>
<feature type="transmembrane region" description="Helical" evidence="16">
    <location>
        <begin position="2515"/>
        <end position="2538"/>
    </location>
</feature>
<dbReference type="FunFam" id="2.80.10.50:FF:000002">
    <property type="entry name" value="Inositol 1,4,5-trisphosphate receptor type 2"/>
    <property type="match status" value="1"/>
</dbReference>
<evidence type="ECO:0000256" key="16">
    <source>
        <dbReference type="RuleBase" id="RU368044"/>
    </source>
</evidence>
<dbReference type="Proteomes" id="UP000549394">
    <property type="component" value="Unassembled WGS sequence"/>
</dbReference>
<feature type="domain" description="MIR" evidence="19">
    <location>
        <begin position="112"/>
        <end position="166"/>
    </location>
</feature>
<dbReference type="GO" id="GO:0005220">
    <property type="term" value="F:inositol 1,4,5-trisphosphate-gated calcium channel activity"/>
    <property type="evidence" value="ECO:0007669"/>
    <property type="project" value="UniProtKB-UniRule"/>
</dbReference>
<dbReference type="InterPro" id="IPR016093">
    <property type="entry name" value="MIR_motif"/>
</dbReference>
<evidence type="ECO:0000313" key="21">
    <source>
        <dbReference type="Proteomes" id="UP000549394"/>
    </source>
</evidence>
<comment type="subunit">
    <text evidence="16">Homotetramer.</text>
</comment>
<keyword evidence="11 16" id="KW-0406">Ion transport</keyword>
<proteinExistence type="inferred from homology"/>
<evidence type="ECO:0000256" key="6">
    <source>
        <dbReference type="ARBA" id="ARBA00022692"/>
    </source>
</evidence>
<dbReference type="Gene3D" id="1.25.10.30">
    <property type="entry name" value="IP3 receptor type 1 binding core, RIH domain"/>
    <property type="match status" value="1"/>
</dbReference>
<comment type="function">
    <text evidence="16">Receptor for inositol 1,4,5-trisphosphate, a second messenger that mediates the release of intracellular calcium.</text>
</comment>
<keyword evidence="21" id="KW-1185">Reference proteome</keyword>
<comment type="domain">
    <text evidence="16">The receptor contains a calcium channel in its C-terminal extremity. Its large N-terminal cytoplasmic region has the ligand-binding site in the N-terminus and modulatory sites in the middle portion immediately upstream of the channel region.</text>
</comment>
<keyword evidence="15 16" id="KW-0407">Ion channel</keyword>
<evidence type="ECO:0000256" key="17">
    <source>
        <dbReference type="SAM" id="Coils"/>
    </source>
</evidence>
<evidence type="ECO:0000256" key="18">
    <source>
        <dbReference type="SAM" id="MobiDB-lite"/>
    </source>
</evidence>
<evidence type="ECO:0000256" key="10">
    <source>
        <dbReference type="ARBA" id="ARBA00022989"/>
    </source>
</evidence>
<dbReference type="GO" id="GO:0070679">
    <property type="term" value="F:inositol 1,4,5 trisphosphate binding"/>
    <property type="evidence" value="ECO:0007669"/>
    <property type="project" value="UniProtKB-UniRule"/>
</dbReference>
<dbReference type="CDD" id="cd23277">
    <property type="entry name" value="beta-trefoil_MIR_ITPR"/>
    <property type="match status" value="1"/>
</dbReference>
<comment type="similarity">
    <text evidence="2 16">Belongs to the InsP3 receptor family.</text>
</comment>
<feature type="transmembrane region" description="Helical" evidence="16">
    <location>
        <begin position="2255"/>
        <end position="2276"/>
    </location>
</feature>
<evidence type="ECO:0000256" key="7">
    <source>
        <dbReference type="ARBA" id="ARBA00022737"/>
    </source>
</evidence>
<dbReference type="InterPro" id="IPR005821">
    <property type="entry name" value="Ion_trans_dom"/>
</dbReference>
<reference evidence="20 21" key="1">
    <citation type="submission" date="2020-08" db="EMBL/GenBank/DDBJ databases">
        <authorList>
            <person name="Hejnol A."/>
        </authorList>
    </citation>
    <scope>NUCLEOTIDE SEQUENCE [LARGE SCALE GENOMIC DNA]</scope>
</reference>
<dbReference type="EMBL" id="CAJFCJ010000020">
    <property type="protein sequence ID" value="CAD5124255.1"/>
    <property type="molecule type" value="Genomic_DNA"/>
</dbReference>
<dbReference type="InterPro" id="IPR013662">
    <property type="entry name" value="RIH_assoc-dom"/>
</dbReference>
<keyword evidence="8 16" id="KW-0256">Endoplasmic reticulum</keyword>
<feature type="transmembrane region" description="Helical" evidence="16">
    <location>
        <begin position="2288"/>
        <end position="2316"/>
    </location>
</feature>
<dbReference type="Pfam" id="PF01365">
    <property type="entry name" value="RYDR_ITPR"/>
    <property type="match status" value="2"/>
</dbReference>
<keyword evidence="17" id="KW-0175">Coiled coil</keyword>
<dbReference type="FunFam" id="1.25.10.30:FF:000001">
    <property type="entry name" value="Inositol 1,4,5-trisphosphate receptor, type 2"/>
    <property type="match status" value="1"/>
</dbReference>
<protein>
    <recommendedName>
        <fullName evidence="16">Inositol 1,4,5-trisphosphate receptor</fullName>
    </recommendedName>
</protein>
<keyword evidence="12 16" id="KW-0472">Membrane</keyword>
<dbReference type="InterPro" id="IPR035910">
    <property type="entry name" value="RyR/IP3R_RIH_dom_sf"/>
</dbReference>
<evidence type="ECO:0000259" key="19">
    <source>
        <dbReference type="PROSITE" id="PS50919"/>
    </source>
</evidence>
<dbReference type="SMART" id="SM00472">
    <property type="entry name" value="MIR"/>
    <property type="match status" value="4"/>
</dbReference>
<dbReference type="InterPro" id="IPR036300">
    <property type="entry name" value="MIR_dom_sf"/>
</dbReference>
<evidence type="ECO:0000256" key="14">
    <source>
        <dbReference type="ARBA" id="ARBA00023286"/>
    </source>
</evidence>
<keyword evidence="5 16" id="KW-0107">Calcium channel</keyword>
<organism evidence="20 21">
    <name type="scientific">Dimorphilus gyrociliatus</name>
    <dbReference type="NCBI Taxonomy" id="2664684"/>
    <lineage>
        <taxon>Eukaryota</taxon>
        <taxon>Metazoa</taxon>
        <taxon>Spiralia</taxon>
        <taxon>Lophotrochozoa</taxon>
        <taxon>Annelida</taxon>
        <taxon>Polychaeta</taxon>
        <taxon>Polychaeta incertae sedis</taxon>
        <taxon>Dinophilidae</taxon>
        <taxon>Dimorphilus</taxon>
    </lineage>
</organism>
<evidence type="ECO:0000256" key="5">
    <source>
        <dbReference type="ARBA" id="ARBA00022673"/>
    </source>
</evidence>
<feature type="coiled-coil region" evidence="17">
    <location>
        <begin position="2632"/>
        <end position="2680"/>
    </location>
</feature>
<dbReference type="FunFam" id="2.80.10.50:FF:000005">
    <property type="entry name" value="Inositol 1,4,5-trisphosphate receptor type 2"/>
    <property type="match status" value="1"/>
</dbReference>
<dbReference type="InterPro" id="IPR000493">
    <property type="entry name" value="InsP3_rcpt"/>
</dbReference>
<feature type="transmembrane region" description="Helical" evidence="16">
    <location>
        <begin position="2336"/>
        <end position="2364"/>
    </location>
</feature>
<dbReference type="PANTHER" id="PTHR45816:SF4">
    <property type="entry name" value="RYR_IP3R HOMOLOGY ASSOCIATED DOMAIN-CONTAINING PROTEIN"/>
    <property type="match status" value="1"/>
</dbReference>
<gene>
    <name evidence="20" type="ORF">DGYR_LOCUS11827</name>
</gene>
<evidence type="ECO:0000256" key="4">
    <source>
        <dbReference type="ARBA" id="ARBA00022568"/>
    </source>
</evidence>
<dbReference type="InterPro" id="IPR014821">
    <property type="entry name" value="Ins145_P3_rcpt"/>
</dbReference>
<feature type="transmembrane region" description="Helical" evidence="16">
    <location>
        <begin position="2220"/>
        <end position="2243"/>
    </location>
</feature>
<dbReference type="Gene3D" id="1.10.287.70">
    <property type="match status" value="1"/>
</dbReference>
<dbReference type="SUPFAM" id="SSF82109">
    <property type="entry name" value="MIR domain"/>
    <property type="match status" value="2"/>
</dbReference>
<dbReference type="OrthoDB" id="76898at2759"/>
<dbReference type="PANTHER" id="PTHR45816">
    <property type="entry name" value="MIR DOMAIN-CONTAINING PROTEIN"/>
    <property type="match status" value="1"/>
</dbReference>
<feature type="domain" description="MIR" evidence="19">
    <location>
        <begin position="294"/>
        <end position="358"/>
    </location>
</feature>
<dbReference type="InterPro" id="IPR000699">
    <property type="entry name" value="RIH_dom"/>
</dbReference>
<evidence type="ECO:0000313" key="20">
    <source>
        <dbReference type="EMBL" id="CAD5124255.1"/>
    </source>
</evidence>